<dbReference type="InterPro" id="IPR044280">
    <property type="entry name" value="Hac1/HY5"/>
</dbReference>
<dbReference type="PANTHER" id="PTHR46714">
    <property type="entry name" value="TRANSCRIPTIONAL ACTIVATOR HAC1"/>
    <property type="match status" value="1"/>
</dbReference>
<evidence type="ECO:0000313" key="11">
    <source>
        <dbReference type="Proteomes" id="UP001489004"/>
    </source>
</evidence>
<evidence type="ECO:0000256" key="3">
    <source>
        <dbReference type="ARBA" id="ARBA00023015"/>
    </source>
</evidence>
<dbReference type="EMBL" id="JALJOR010000008">
    <property type="protein sequence ID" value="KAK9813218.1"/>
    <property type="molecule type" value="Genomic_DNA"/>
</dbReference>
<dbReference type="GO" id="GO:0000981">
    <property type="term" value="F:DNA-binding transcription factor activity, RNA polymerase II-specific"/>
    <property type="evidence" value="ECO:0007669"/>
    <property type="project" value="InterPro"/>
</dbReference>
<evidence type="ECO:0000256" key="2">
    <source>
        <dbReference type="ARBA" id="ARBA00007163"/>
    </source>
</evidence>
<accession>A0AAW1PYD7</accession>
<dbReference type="CDD" id="cd14704">
    <property type="entry name" value="bZIP_HY5-like"/>
    <property type="match status" value="1"/>
</dbReference>
<keyword evidence="11" id="KW-1185">Reference proteome</keyword>
<name>A0AAW1PYD7_9CHLO</name>
<dbReference type="GO" id="GO:0045944">
    <property type="term" value="P:positive regulation of transcription by RNA polymerase II"/>
    <property type="evidence" value="ECO:0007669"/>
    <property type="project" value="InterPro"/>
</dbReference>
<dbReference type="PANTHER" id="PTHR46714:SF6">
    <property type="entry name" value="TRANSCRIPTIONAL ACTIVATOR HAC1"/>
    <property type="match status" value="1"/>
</dbReference>
<organism evidence="10 11">
    <name type="scientific">[Myrmecia] bisecta</name>
    <dbReference type="NCBI Taxonomy" id="41462"/>
    <lineage>
        <taxon>Eukaryota</taxon>
        <taxon>Viridiplantae</taxon>
        <taxon>Chlorophyta</taxon>
        <taxon>core chlorophytes</taxon>
        <taxon>Trebouxiophyceae</taxon>
        <taxon>Trebouxiales</taxon>
        <taxon>Trebouxiaceae</taxon>
        <taxon>Myrmecia</taxon>
    </lineage>
</organism>
<proteinExistence type="inferred from homology"/>
<keyword evidence="6" id="KW-0539">Nucleus</keyword>
<evidence type="ECO:0000256" key="7">
    <source>
        <dbReference type="SAM" id="Coils"/>
    </source>
</evidence>
<evidence type="ECO:0000256" key="8">
    <source>
        <dbReference type="SAM" id="MobiDB-lite"/>
    </source>
</evidence>
<keyword evidence="7" id="KW-0175">Coiled coil</keyword>
<evidence type="ECO:0000256" key="5">
    <source>
        <dbReference type="ARBA" id="ARBA00023163"/>
    </source>
</evidence>
<evidence type="ECO:0000313" key="10">
    <source>
        <dbReference type="EMBL" id="KAK9813218.1"/>
    </source>
</evidence>
<feature type="compositionally biased region" description="Basic and acidic residues" evidence="8">
    <location>
        <begin position="76"/>
        <end position="86"/>
    </location>
</feature>
<keyword evidence="4" id="KW-0238">DNA-binding</keyword>
<sequence>MFSSPVPAALPGVVPAYSLAELPSLVPQMQSSRRPGLTSSQQSELEMARRRAQKALEGKRANQSAAKRAARRKQGRDRNSGRDSREQVSSGSVGEEQMADEDLEAKLAATGDEKEAKRLKRLLRNRVSAQQARERKKSYVSNLEAKSKDMEMQLEQKEQRIKVLERENVMLRQVIKNMQGTGAAAAT</sequence>
<dbReference type="SUPFAM" id="SSF57959">
    <property type="entry name" value="Leucine zipper domain"/>
    <property type="match status" value="1"/>
</dbReference>
<dbReference type="AlphaFoldDB" id="A0AAW1PYD7"/>
<gene>
    <name evidence="10" type="ORF">WJX72_010911</name>
</gene>
<feature type="domain" description="BZIP" evidence="9">
    <location>
        <begin position="115"/>
        <end position="178"/>
    </location>
</feature>
<dbReference type="GO" id="GO:0003677">
    <property type="term" value="F:DNA binding"/>
    <property type="evidence" value="ECO:0007669"/>
    <property type="project" value="UniProtKB-KW"/>
</dbReference>
<dbReference type="InterPro" id="IPR004827">
    <property type="entry name" value="bZIP"/>
</dbReference>
<feature type="compositionally biased region" description="Basic and acidic residues" evidence="8">
    <location>
        <begin position="46"/>
        <end position="60"/>
    </location>
</feature>
<evidence type="ECO:0000256" key="1">
    <source>
        <dbReference type="ARBA" id="ARBA00004123"/>
    </source>
</evidence>
<evidence type="ECO:0000256" key="6">
    <source>
        <dbReference type="ARBA" id="ARBA00023242"/>
    </source>
</evidence>
<reference evidence="10 11" key="1">
    <citation type="journal article" date="2024" name="Nat. Commun.">
        <title>Phylogenomics reveals the evolutionary origins of lichenization in chlorophyte algae.</title>
        <authorList>
            <person name="Puginier C."/>
            <person name="Libourel C."/>
            <person name="Otte J."/>
            <person name="Skaloud P."/>
            <person name="Haon M."/>
            <person name="Grisel S."/>
            <person name="Petersen M."/>
            <person name="Berrin J.G."/>
            <person name="Delaux P.M."/>
            <person name="Dal Grande F."/>
            <person name="Keller J."/>
        </authorList>
    </citation>
    <scope>NUCLEOTIDE SEQUENCE [LARGE SCALE GENOMIC DNA]</scope>
    <source>
        <strain evidence="10 11">SAG 2043</strain>
    </source>
</reference>
<keyword evidence="5" id="KW-0804">Transcription</keyword>
<evidence type="ECO:0000256" key="4">
    <source>
        <dbReference type="ARBA" id="ARBA00023125"/>
    </source>
</evidence>
<dbReference type="PROSITE" id="PS50217">
    <property type="entry name" value="BZIP"/>
    <property type="match status" value="1"/>
</dbReference>
<comment type="caution">
    <text evidence="10">The sequence shown here is derived from an EMBL/GenBank/DDBJ whole genome shotgun (WGS) entry which is preliminary data.</text>
</comment>
<protein>
    <recommendedName>
        <fullName evidence="9">BZIP domain-containing protein</fullName>
    </recommendedName>
</protein>
<feature type="region of interest" description="Disordered" evidence="8">
    <location>
        <begin position="26"/>
        <end position="113"/>
    </location>
</feature>
<dbReference type="Proteomes" id="UP001489004">
    <property type="component" value="Unassembled WGS sequence"/>
</dbReference>
<evidence type="ECO:0000259" key="9">
    <source>
        <dbReference type="PROSITE" id="PS50217"/>
    </source>
</evidence>
<dbReference type="PROSITE" id="PS00036">
    <property type="entry name" value="BZIP_BASIC"/>
    <property type="match status" value="1"/>
</dbReference>
<feature type="coiled-coil region" evidence="7">
    <location>
        <begin position="140"/>
        <end position="181"/>
    </location>
</feature>
<keyword evidence="3" id="KW-0805">Transcription regulation</keyword>
<dbReference type="SMART" id="SM00338">
    <property type="entry name" value="BRLZ"/>
    <property type="match status" value="1"/>
</dbReference>
<dbReference type="GO" id="GO:0005634">
    <property type="term" value="C:nucleus"/>
    <property type="evidence" value="ECO:0007669"/>
    <property type="project" value="UniProtKB-SubCell"/>
</dbReference>
<dbReference type="Pfam" id="PF00170">
    <property type="entry name" value="bZIP_1"/>
    <property type="match status" value="1"/>
</dbReference>
<feature type="compositionally biased region" description="Polar residues" evidence="8">
    <location>
        <begin position="27"/>
        <end position="44"/>
    </location>
</feature>
<comment type="subcellular location">
    <subcellularLocation>
        <location evidence="1">Nucleus</location>
    </subcellularLocation>
</comment>
<dbReference type="Gene3D" id="1.20.5.170">
    <property type="match status" value="1"/>
</dbReference>
<comment type="similarity">
    <text evidence="2">Belongs to the bZIP family.</text>
</comment>
<dbReference type="InterPro" id="IPR046347">
    <property type="entry name" value="bZIP_sf"/>
</dbReference>